<evidence type="ECO:0000313" key="5">
    <source>
        <dbReference type="EMBL" id="MDT0386167.1"/>
    </source>
</evidence>
<reference evidence="6" key="1">
    <citation type="submission" date="2023-07" db="EMBL/GenBank/DDBJ databases">
        <title>30 novel species of actinomycetes from the DSMZ collection.</title>
        <authorList>
            <person name="Nouioui I."/>
        </authorList>
    </citation>
    <scope>NUCLEOTIDE SEQUENCE [LARGE SCALE GENOMIC DNA]</scope>
    <source>
        <strain evidence="6">DSM 41921</strain>
    </source>
</reference>
<organism evidence="5 6">
    <name type="scientific">Streptomyces dubilierae</name>
    <dbReference type="NCBI Taxonomy" id="3075533"/>
    <lineage>
        <taxon>Bacteria</taxon>
        <taxon>Bacillati</taxon>
        <taxon>Actinomycetota</taxon>
        <taxon>Actinomycetes</taxon>
        <taxon>Kitasatosporales</taxon>
        <taxon>Streptomycetaceae</taxon>
        <taxon>Streptomyces</taxon>
    </lineage>
</organism>
<dbReference type="InterPro" id="IPR036390">
    <property type="entry name" value="WH_DNA-bd_sf"/>
</dbReference>
<evidence type="ECO:0000256" key="2">
    <source>
        <dbReference type="ARBA" id="ARBA00023125"/>
    </source>
</evidence>
<dbReference type="InterPro" id="IPR001845">
    <property type="entry name" value="HTH_ArsR_DNA-bd_dom"/>
</dbReference>
<feature type="domain" description="HTH arsR-type" evidence="4">
    <location>
        <begin position="279"/>
        <end position="355"/>
    </location>
</feature>
<dbReference type="InterPro" id="IPR011991">
    <property type="entry name" value="ArsR-like_HTH"/>
</dbReference>
<dbReference type="SUPFAM" id="SSF46785">
    <property type="entry name" value="Winged helix' DNA-binding domain"/>
    <property type="match status" value="1"/>
</dbReference>
<dbReference type="InterPro" id="IPR051011">
    <property type="entry name" value="Metal_resp_trans_reg"/>
</dbReference>
<dbReference type="RefSeq" id="WP_311678398.1">
    <property type="nucleotide sequence ID" value="NZ_JAVREU010000001.1"/>
</dbReference>
<dbReference type="EMBL" id="JAVREU010000001">
    <property type="protein sequence ID" value="MDT0386167.1"/>
    <property type="molecule type" value="Genomic_DNA"/>
</dbReference>
<keyword evidence="1" id="KW-0805">Transcription regulation</keyword>
<evidence type="ECO:0000256" key="3">
    <source>
        <dbReference type="ARBA" id="ARBA00023163"/>
    </source>
</evidence>
<proteinExistence type="predicted"/>
<sequence length="359" mass="38916">MPSEVSLTTGTRGAFKGEHALLRVHFTAEDLARVTVATRLDPLWETMLGVQQLTYSVQVMPAMQGWRRRATSVVGQRGLVGAVRMLSALLPARGYFPDFLTPTAAEEGLRVGLEAIRSTPPRRLRDELAQLTGNGAARRRSVPVWMRNLAGGDRDGMADLTGVIRAVHDSVIVPEWTEAEARAEGDRARRARTVRDAGVHGLLGSLGPLVRWQPPVLHVDYPVDRDLRLDGRGLRLIPSYFCRRTPIALADPELRPVLVLPVDHSTYRAVADPSGTSPQALSALLGRTRARTLAALHDAATTGELARRLRISPASASQHVHVLAAAGLVHSRRDGNQVLHTLTPLGADLLCGTRVPSPS</sequence>
<dbReference type="Gene3D" id="1.10.10.10">
    <property type="entry name" value="Winged helix-like DNA-binding domain superfamily/Winged helix DNA-binding domain"/>
    <property type="match status" value="1"/>
</dbReference>
<dbReference type="SMART" id="SM00418">
    <property type="entry name" value="HTH_ARSR"/>
    <property type="match status" value="1"/>
</dbReference>
<keyword evidence="2" id="KW-0238">DNA-binding</keyword>
<dbReference type="Proteomes" id="UP001183586">
    <property type="component" value="Unassembled WGS sequence"/>
</dbReference>
<dbReference type="PANTHER" id="PTHR43132:SF8">
    <property type="entry name" value="HTH-TYPE TRANSCRIPTIONAL REGULATOR KMTR"/>
    <property type="match status" value="1"/>
</dbReference>
<gene>
    <name evidence="5" type="ORF">RM641_01910</name>
</gene>
<evidence type="ECO:0000259" key="4">
    <source>
        <dbReference type="SMART" id="SM00418"/>
    </source>
</evidence>
<evidence type="ECO:0000256" key="1">
    <source>
        <dbReference type="ARBA" id="ARBA00023015"/>
    </source>
</evidence>
<evidence type="ECO:0000313" key="6">
    <source>
        <dbReference type="Proteomes" id="UP001183586"/>
    </source>
</evidence>
<dbReference type="CDD" id="cd00090">
    <property type="entry name" value="HTH_ARSR"/>
    <property type="match status" value="1"/>
</dbReference>
<dbReference type="Pfam" id="PF12840">
    <property type="entry name" value="HTH_20"/>
    <property type="match status" value="1"/>
</dbReference>
<dbReference type="InterPro" id="IPR036388">
    <property type="entry name" value="WH-like_DNA-bd_sf"/>
</dbReference>
<comment type="caution">
    <text evidence="5">The sequence shown here is derived from an EMBL/GenBank/DDBJ whole genome shotgun (WGS) entry which is preliminary data.</text>
</comment>
<keyword evidence="3" id="KW-0804">Transcription</keyword>
<accession>A0ABU2P2X3</accession>
<name>A0ABU2P2X3_9ACTN</name>
<keyword evidence="6" id="KW-1185">Reference proteome</keyword>
<dbReference type="PANTHER" id="PTHR43132">
    <property type="entry name" value="ARSENICAL RESISTANCE OPERON REPRESSOR ARSR-RELATED"/>
    <property type="match status" value="1"/>
</dbReference>
<protein>
    <submittedName>
        <fullName evidence="5">Winged helix-turn-helix domain-containing protein</fullName>
    </submittedName>
</protein>